<feature type="signal peptide" evidence="1">
    <location>
        <begin position="1"/>
        <end position="27"/>
    </location>
</feature>
<proteinExistence type="evidence at transcript level"/>
<feature type="chain" id="PRO_5004313975" evidence="1">
    <location>
        <begin position="28"/>
        <end position="248"/>
    </location>
</feature>
<name>Q8TG15_9AGAM</name>
<sequence precursor="true">MSCSVIGSANAAVCVSILLVFLPGVSSQHQEDVRNSFELSARAADKQVGGSDDYAKWFNIFKSSLLKLHWFSQQDGLEQEVKGSVLDSLDVSKSDRELFIRALNSLQQLQENEEALKLFNQCVLDAVNQDAIGSLLFLGGGSYHGKFQLAVCSEKNGAVVVSTSYVHFRVHGAQYSGVLYSDGKVDTKTTLSTHVFGLNDEQYSKVRDSIKKKLVDSGVSEQSADLWVVMCECDTGPAVMRETSRDQY</sequence>
<evidence type="ECO:0000256" key="1">
    <source>
        <dbReference type="SAM" id="SignalP"/>
    </source>
</evidence>
<reference evidence="2" key="1">
    <citation type="submission" date="2016-12" db="EMBL/GenBank/DDBJ databases">
        <title>The Srap gene family in Pisolithus microcarpus.</title>
        <authorList>
            <person name="Tagu D."/>
            <person name="Sorin C."/>
            <person name="Martin F."/>
        </authorList>
    </citation>
    <scope>NUCLEOTIDE SEQUENCE</scope>
    <source>
        <strain evidence="2">441</strain>
    </source>
</reference>
<protein>
    <submittedName>
        <fullName evidence="2">32 kDa-cell wall symbiosis regulated acidic polypeptide</fullName>
    </submittedName>
</protein>
<keyword evidence="1" id="KW-0732">Signal</keyword>
<gene>
    <name evidence="2" type="primary">Srap32-8</name>
</gene>
<accession>Q8TG15</accession>
<dbReference type="EMBL" id="AF493156">
    <property type="protein sequence ID" value="AAM14581.1"/>
    <property type="molecule type" value="mRNA"/>
</dbReference>
<organism evidence="2">
    <name type="scientific">Pisolithus microcarpus</name>
    <dbReference type="NCBI Taxonomy" id="178872"/>
    <lineage>
        <taxon>Eukaryota</taxon>
        <taxon>Fungi</taxon>
        <taxon>Dikarya</taxon>
        <taxon>Basidiomycota</taxon>
        <taxon>Agaricomycotina</taxon>
        <taxon>Agaricomycetes</taxon>
        <taxon>Agaricomycetidae</taxon>
        <taxon>Boletales</taxon>
        <taxon>Sclerodermatineae</taxon>
        <taxon>Pisolithaceae</taxon>
        <taxon>Pisolithus</taxon>
    </lineage>
</organism>
<dbReference type="AlphaFoldDB" id="Q8TG15"/>
<evidence type="ECO:0000313" key="2">
    <source>
        <dbReference type="EMBL" id="AAM14581.1"/>
    </source>
</evidence>